<dbReference type="Proteomes" id="UP000626210">
    <property type="component" value="Unassembled WGS sequence"/>
</dbReference>
<protein>
    <submittedName>
        <fullName evidence="1">Uncharacterized protein</fullName>
    </submittedName>
</protein>
<comment type="caution">
    <text evidence="1">The sequence shown here is derived from an EMBL/GenBank/DDBJ whole genome shotgun (WGS) entry which is preliminary data.</text>
</comment>
<organism evidence="1 2">
    <name type="scientific">Pseudorhodoferax aquiterrae</name>
    <dbReference type="NCBI Taxonomy" id="747304"/>
    <lineage>
        <taxon>Bacteria</taxon>
        <taxon>Pseudomonadati</taxon>
        <taxon>Pseudomonadota</taxon>
        <taxon>Betaproteobacteria</taxon>
        <taxon>Burkholderiales</taxon>
        <taxon>Comamonadaceae</taxon>
    </lineage>
</organism>
<dbReference type="EMBL" id="BMYK01000002">
    <property type="protein sequence ID" value="GHC72757.1"/>
    <property type="molecule type" value="Genomic_DNA"/>
</dbReference>
<dbReference type="InterPro" id="IPR036614">
    <property type="entry name" value="RusA-like_sf"/>
</dbReference>
<reference evidence="2" key="1">
    <citation type="journal article" date="2019" name="Int. J. Syst. Evol. Microbiol.">
        <title>The Global Catalogue of Microorganisms (GCM) 10K type strain sequencing project: providing services to taxonomists for standard genome sequencing and annotation.</title>
        <authorList>
            <consortium name="The Broad Institute Genomics Platform"/>
            <consortium name="The Broad Institute Genome Sequencing Center for Infectious Disease"/>
            <person name="Wu L."/>
            <person name="Ma J."/>
        </authorList>
    </citation>
    <scope>NUCLEOTIDE SEQUENCE [LARGE SCALE GENOMIC DNA]</scope>
    <source>
        <strain evidence="2">KCTC 23314</strain>
    </source>
</reference>
<sequence length="112" mass="12419">MIRVSIPLRTGAGLNGREHWRTRAKRVKGERTTTAWAMRPHAAPAGAVTVLLRRVSPGTRPMDDDNLPGSLKAVRDQVAAWLGRDDADPSIVWKYAQRRGAPKEWAVELEVA</sequence>
<dbReference type="RefSeq" id="WP_189685748.1">
    <property type="nucleotide sequence ID" value="NZ_BMYK01000002.1"/>
</dbReference>
<keyword evidence="2" id="KW-1185">Reference proteome</keyword>
<name>A0ABQ3FWE8_9BURK</name>
<evidence type="ECO:0000313" key="1">
    <source>
        <dbReference type="EMBL" id="GHC72757.1"/>
    </source>
</evidence>
<proteinExistence type="predicted"/>
<evidence type="ECO:0000313" key="2">
    <source>
        <dbReference type="Proteomes" id="UP000626210"/>
    </source>
</evidence>
<gene>
    <name evidence="1" type="ORF">GCM10007320_08850</name>
</gene>
<accession>A0ABQ3FWE8</accession>
<dbReference type="SUPFAM" id="SSF103084">
    <property type="entry name" value="Holliday junction resolvase RusA"/>
    <property type="match status" value="1"/>
</dbReference>